<gene>
    <name evidence="2" type="ORF">ERS008491_04044</name>
</gene>
<feature type="chain" id="PRO_5006693032" evidence="1">
    <location>
        <begin position="21"/>
        <end position="1029"/>
    </location>
</feature>
<accession>A0A0T9M383</accession>
<dbReference type="RefSeq" id="WP_245609884.1">
    <property type="nucleotide sequence ID" value="NZ_CAWMAB010000022.1"/>
</dbReference>
<evidence type="ECO:0000256" key="1">
    <source>
        <dbReference type="SAM" id="SignalP"/>
    </source>
</evidence>
<organism evidence="2 3">
    <name type="scientific">Yersinia kristensenii</name>
    <dbReference type="NCBI Taxonomy" id="28152"/>
    <lineage>
        <taxon>Bacteria</taxon>
        <taxon>Pseudomonadati</taxon>
        <taxon>Pseudomonadota</taxon>
        <taxon>Gammaproteobacteria</taxon>
        <taxon>Enterobacterales</taxon>
        <taxon>Yersiniaceae</taxon>
        <taxon>Yersinia</taxon>
    </lineage>
</organism>
<feature type="signal peptide" evidence="1">
    <location>
        <begin position="1"/>
        <end position="20"/>
    </location>
</feature>
<dbReference type="Proteomes" id="UP000045824">
    <property type="component" value="Unassembled WGS sequence"/>
</dbReference>
<reference evidence="2 3" key="1">
    <citation type="submission" date="2015-03" db="EMBL/GenBank/DDBJ databases">
        <authorList>
            <person name="Murphy D."/>
        </authorList>
    </citation>
    <scope>NUCLEOTIDE SEQUENCE [LARGE SCALE GENOMIC DNA]</scope>
    <source>
        <strain evidence="2 3">FCF326</strain>
    </source>
</reference>
<evidence type="ECO:0000313" key="2">
    <source>
        <dbReference type="EMBL" id="CNF53878.1"/>
    </source>
</evidence>
<proteinExistence type="predicted"/>
<keyword evidence="1" id="KW-0732">Signal</keyword>
<dbReference type="AlphaFoldDB" id="A0A0T9M383"/>
<sequence>MFKKAQFCLWFTVLPCSALLAEENLSHDSPTSSVITTQHTDSHRLPVKVTARDHVVLDQMAENLPNVNSTAEPVFSQAMQLIDHAREMDQKMWTQQFPQISDARVGRIVDLYLQLYDAEGVEYAKSLDDLLHLKAGLTAAQGYEKARVISLEREVFFKLFQKGLALSTEEELTPLAALSLVWWLHQKSQPTLAELSAAIYRAEHKEIRMQAAILYNYSHYGNRYGDSAGVLAVGLDNWEMGQLDEPGQPVFGASKALRVIHEGMNASPAIVQSPATYLANGFAPKNAQGSYLTPPLAEMILTGCSLVGFDTCGQQDFTQFIDLQHPVGSLAFSLNTTLKLHYQLQGKPFDELDGKDTEQLYGLLVKEEIHLQQVDGVRYSPTVIFLSHFSQSNEAEPLTVGQMARAFKPIAGDIDASDLPDLAQSTFIRLQLLADNIIDGTAIDLEQERFVSDLKSLAPFFALNPPLYALALRGFYKTEQQKIERQLDYLDMRLAYRHPPAAFDEDQAIIEILREKGVRDIHFPRQYTYRQDLQHGFPQKEFDSPVDEFKRRRNASNHFVANMSMPGNNGRPINVFDTLDAKKAQYYAHIKAHPALRAQAIEALINSGERPEGSRLQHKINAFAEDYQPESENTRFWGNAWTSLESHWVCKVPLPNPMCTIARVEAPRYRNDKEGMAAGMSAMVMEAGQLRGMERGVKVMENPPQGIKPFDASEPAPSIPELNRQTIQNPRGAEIEVQRVRLKDPSVAGGAREAWVRRGSSGAYWEVDLATGQDVGVVLKQGPEFIKQGRLPGGSPNRFTDTHLLTNADFDWLEESALRHASQGEDPCVLTSSGIFTYLNTGEMSLAEKFFEPLRENVAASISSGKFLHELLEQFQQEGIETEVSIFQDDPINFLSSFKQAIQSFPERVNVYPFDLTAIKAEISQLQPGESILFFPERTHVITIVQTANKEGLYVFDTNLRRVDWLESIDPRIRKAYEDLTPELITQGDKKYLSGQAAADLLEMYFRPSSRRDNSGAAILHYKGLTHPD</sequence>
<protein>
    <submittedName>
        <fullName evidence="2">Uncharacterized protein</fullName>
    </submittedName>
</protein>
<name>A0A0T9M383_YERKR</name>
<dbReference type="EMBL" id="CPYI01000022">
    <property type="protein sequence ID" value="CNF53878.1"/>
    <property type="molecule type" value="Genomic_DNA"/>
</dbReference>
<evidence type="ECO:0000313" key="3">
    <source>
        <dbReference type="Proteomes" id="UP000045824"/>
    </source>
</evidence>